<dbReference type="InterPro" id="IPR000757">
    <property type="entry name" value="Beta-glucanase-like"/>
</dbReference>
<dbReference type="EMBL" id="CP003006">
    <property type="protein sequence ID" value="AEO60389.1"/>
    <property type="molecule type" value="Genomic_DNA"/>
</dbReference>
<dbReference type="InterPro" id="IPR050546">
    <property type="entry name" value="Glycosyl_Hydrlase_16"/>
</dbReference>
<dbReference type="InterPro" id="IPR013320">
    <property type="entry name" value="ConA-like_dom_sf"/>
</dbReference>
<dbReference type="PROSITE" id="PS51762">
    <property type="entry name" value="GH16_2"/>
    <property type="match status" value="1"/>
</dbReference>
<organism evidence="2 3">
    <name type="scientific">Thermothelomyces thermophilus (strain ATCC 42464 / BCRC 31852 / DSM 1799)</name>
    <name type="common">Sporotrichum thermophile</name>
    <dbReference type="NCBI Taxonomy" id="573729"/>
    <lineage>
        <taxon>Eukaryota</taxon>
        <taxon>Fungi</taxon>
        <taxon>Dikarya</taxon>
        <taxon>Ascomycota</taxon>
        <taxon>Pezizomycotina</taxon>
        <taxon>Sordariomycetes</taxon>
        <taxon>Sordariomycetidae</taxon>
        <taxon>Sordariales</taxon>
        <taxon>Chaetomiaceae</taxon>
        <taxon>Thermothelomyces</taxon>
    </lineage>
</organism>
<sequence>MVTLSTLARAVSIPALAGWNIVSTITFDGEAGKSVDQSTWEVITNIHVNNEVQEYTTSPDNAHLSGNGTLLIIPLKSETGQWTSARLGSKQSFTPEDGKTTRYQSELRFGDSPQDKQQGIWPAFWMLGQSSREGTPWPECGELDIMERKNGEPTGHGTPHCGTGDSCGGLTKSVPLDGNGWHTWAIEIDRTNKNWADQTISWFLDDNKYNSIKGSDVQDEDTWKAIAHSPMYFILNIAVGGDWPGKPNDQTADGMDNMMEVKYIAIYSK</sequence>
<protein>
    <submittedName>
        <fullName evidence="2">Glycoside hydrolase family 16 protein</fullName>
    </submittedName>
</protein>
<dbReference type="OrthoDB" id="192832at2759"/>
<dbReference type="Proteomes" id="UP000007322">
    <property type="component" value="Chromosome 5"/>
</dbReference>
<gene>
    <name evidence="2" type="ORF">MYCTH_2065851</name>
</gene>
<reference evidence="2 3" key="1">
    <citation type="journal article" date="2011" name="Nat. Biotechnol.">
        <title>Comparative genomic analysis of the thermophilic biomass-degrading fungi Myceliophthora thermophila and Thielavia terrestris.</title>
        <authorList>
            <person name="Berka R.M."/>
            <person name="Grigoriev I.V."/>
            <person name="Otillar R."/>
            <person name="Salamov A."/>
            <person name="Grimwood J."/>
            <person name="Reid I."/>
            <person name="Ishmael N."/>
            <person name="John T."/>
            <person name="Darmond C."/>
            <person name="Moisan M.-C."/>
            <person name="Henrissat B."/>
            <person name="Coutinho P.M."/>
            <person name="Lombard V."/>
            <person name="Natvig D.O."/>
            <person name="Lindquist E."/>
            <person name="Schmutz J."/>
            <person name="Lucas S."/>
            <person name="Harris P."/>
            <person name="Powlowski J."/>
            <person name="Bellemare A."/>
            <person name="Taylor D."/>
            <person name="Butler G."/>
            <person name="de Vries R.P."/>
            <person name="Allijn I.E."/>
            <person name="van den Brink J."/>
            <person name="Ushinsky S."/>
            <person name="Storms R."/>
            <person name="Powell A.J."/>
            <person name="Paulsen I.T."/>
            <person name="Elbourne L.D.H."/>
            <person name="Baker S.E."/>
            <person name="Magnuson J."/>
            <person name="LaBoissiere S."/>
            <person name="Clutterbuck A.J."/>
            <person name="Martinez D."/>
            <person name="Wogulis M."/>
            <person name="de Leon A.L."/>
            <person name="Rey M.W."/>
            <person name="Tsang A."/>
        </authorList>
    </citation>
    <scope>NUCLEOTIDE SEQUENCE [LARGE SCALE GENOMIC DNA]</scope>
    <source>
        <strain evidence="3">ATCC 42464 / BCRC 31852 / DSM 1799</strain>
    </source>
</reference>
<proteinExistence type="predicted"/>
<dbReference type="OMA" id="NTEYMLS"/>
<dbReference type="PANTHER" id="PTHR10963:SF60">
    <property type="entry name" value="GRAM-NEGATIVE BACTERIA-BINDING PROTEIN 1-RELATED"/>
    <property type="match status" value="1"/>
</dbReference>
<dbReference type="GeneID" id="11511394"/>
<dbReference type="VEuPathDB" id="FungiDB:MYCTH_2065851"/>
<evidence type="ECO:0000259" key="1">
    <source>
        <dbReference type="PROSITE" id="PS51762"/>
    </source>
</evidence>
<dbReference type="HOGENOM" id="CLU_019533_3_1_1"/>
<dbReference type="KEGG" id="mtm:MYCTH_2065851"/>
<dbReference type="eggNOG" id="ENOG502S1W9">
    <property type="taxonomic scope" value="Eukaryota"/>
</dbReference>
<name>G2QIR7_THET4</name>
<feature type="domain" description="GH16" evidence="1">
    <location>
        <begin position="38"/>
        <end position="269"/>
    </location>
</feature>
<evidence type="ECO:0000313" key="3">
    <source>
        <dbReference type="Proteomes" id="UP000007322"/>
    </source>
</evidence>
<dbReference type="GO" id="GO:0005975">
    <property type="term" value="P:carbohydrate metabolic process"/>
    <property type="evidence" value="ECO:0007669"/>
    <property type="project" value="InterPro"/>
</dbReference>
<keyword evidence="2" id="KW-0378">Hydrolase</keyword>
<dbReference type="SUPFAM" id="SSF49899">
    <property type="entry name" value="Concanavalin A-like lectins/glucanases"/>
    <property type="match status" value="1"/>
</dbReference>
<dbReference type="InParanoid" id="G2QIR7"/>
<evidence type="ECO:0000313" key="2">
    <source>
        <dbReference type="EMBL" id="AEO60389.1"/>
    </source>
</evidence>
<dbReference type="GO" id="GO:0004553">
    <property type="term" value="F:hydrolase activity, hydrolyzing O-glycosyl compounds"/>
    <property type="evidence" value="ECO:0007669"/>
    <property type="project" value="InterPro"/>
</dbReference>
<dbReference type="Pfam" id="PF26113">
    <property type="entry name" value="GH16_XgeA"/>
    <property type="match status" value="1"/>
</dbReference>
<dbReference type="AlphaFoldDB" id="G2QIR7"/>
<accession>G2QIR7</accession>
<dbReference type="PANTHER" id="PTHR10963">
    <property type="entry name" value="GLYCOSYL HYDROLASE-RELATED"/>
    <property type="match status" value="1"/>
</dbReference>
<dbReference type="CDD" id="cd02182">
    <property type="entry name" value="GH16_Strep_laminarinase_like"/>
    <property type="match status" value="1"/>
</dbReference>
<dbReference type="Gene3D" id="2.60.120.200">
    <property type="match status" value="1"/>
</dbReference>
<keyword evidence="3" id="KW-1185">Reference proteome</keyword>
<dbReference type="RefSeq" id="XP_003665634.1">
    <property type="nucleotide sequence ID" value="XM_003665586.1"/>
</dbReference>